<keyword evidence="6 7" id="KW-0472">Membrane</keyword>
<evidence type="ECO:0000259" key="8">
    <source>
        <dbReference type="Pfam" id="PF02706"/>
    </source>
</evidence>
<evidence type="ECO:0000256" key="2">
    <source>
        <dbReference type="ARBA" id="ARBA00006683"/>
    </source>
</evidence>
<dbReference type="GO" id="GO:0005886">
    <property type="term" value="C:plasma membrane"/>
    <property type="evidence" value="ECO:0007669"/>
    <property type="project" value="UniProtKB-SubCell"/>
</dbReference>
<evidence type="ECO:0000256" key="5">
    <source>
        <dbReference type="ARBA" id="ARBA00022989"/>
    </source>
</evidence>
<comment type="similarity">
    <text evidence="2">Belongs to the CpsC/CapA family.</text>
</comment>
<evidence type="ECO:0000256" key="3">
    <source>
        <dbReference type="ARBA" id="ARBA00022475"/>
    </source>
</evidence>
<dbReference type="PANTHER" id="PTHR32309">
    <property type="entry name" value="TYROSINE-PROTEIN KINASE"/>
    <property type="match status" value="1"/>
</dbReference>
<evidence type="ECO:0000256" key="7">
    <source>
        <dbReference type="SAM" id="Phobius"/>
    </source>
</evidence>
<evidence type="ECO:0000256" key="1">
    <source>
        <dbReference type="ARBA" id="ARBA00004651"/>
    </source>
</evidence>
<dbReference type="PANTHER" id="PTHR32309:SF13">
    <property type="entry name" value="FERRIC ENTEROBACTIN TRANSPORT PROTEIN FEPE"/>
    <property type="match status" value="1"/>
</dbReference>
<keyword evidence="5 7" id="KW-1133">Transmembrane helix</keyword>
<dbReference type="GO" id="GO:0004713">
    <property type="term" value="F:protein tyrosine kinase activity"/>
    <property type="evidence" value="ECO:0007669"/>
    <property type="project" value="TreeGrafter"/>
</dbReference>
<evidence type="ECO:0000256" key="4">
    <source>
        <dbReference type="ARBA" id="ARBA00022692"/>
    </source>
</evidence>
<keyword evidence="3" id="KW-1003">Cell membrane</keyword>
<gene>
    <name evidence="9" type="ORF">HZF24_07480</name>
</gene>
<comment type="caution">
    <text evidence="9">The sequence shown here is derived from an EMBL/GenBank/DDBJ whole genome shotgun (WGS) entry which is preliminary data.</text>
</comment>
<evidence type="ECO:0000313" key="10">
    <source>
        <dbReference type="Proteomes" id="UP000611629"/>
    </source>
</evidence>
<feature type="domain" description="Polysaccharide chain length determinant N-terminal" evidence="8">
    <location>
        <begin position="13"/>
        <end position="101"/>
    </location>
</feature>
<reference evidence="9" key="1">
    <citation type="submission" date="2020-07" db="EMBL/GenBank/DDBJ databases">
        <title>Genomic analysis of a strain of Sedimentibacter Hydroxybenzoicus DSM7310.</title>
        <authorList>
            <person name="Ma S."/>
        </authorList>
    </citation>
    <scope>NUCLEOTIDE SEQUENCE</scope>
    <source>
        <strain evidence="9">DSM 7310</strain>
    </source>
</reference>
<dbReference type="EMBL" id="JACBNQ010000005">
    <property type="protein sequence ID" value="NYB73981.1"/>
    <property type="molecule type" value="Genomic_DNA"/>
</dbReference>
<feature type="transmembrane region" description="Helical" evidence="7">
    <location>
        <begin position="29"/>
        <end position="54"/>
    </location>
</feature>
<feature type="transmembrane region" description="Helical" evidence="7">
    <location>
        <begin position="318"/>
        <end position="338"/>
    </location>
</feature>
<organism evidence="9 10">
    <name type="scientific">Sedimentibacter hydroxybenzoicus DSM 7310</name>
    <dbReference type="NCBI Taxonomy" id="1123245"/>
    <lineage>
        <taxon>Bacteria</taxon>
        <taxon>Bacillati</taxon>
        <taxon>Bacillota</taxon>
        <taxon>Tissierellia</taxon>
        <taxon>Sedimentibacter</taxon>
    </lineage>
</organism>
<evidence type="ECO:0000313" key="9">
    <source>
        <dbReference type="EMBL" id="NYB73981.1"/>
    </source>
</evidence>
<comment type="subcellular location">
    <subcellularLocation>
        <location evidence="1">Cell membrane</location>
        <topology evidence="1">Multi-pass membrane protein</topology>
    </subcellularLocation>
</comment>
<dbReference type="AlphaFoldDB" id="A0A974BJE4"/>
<evidence type="ECO:0000256" key="6">
    <source>
        <dbReference type="ARBA" id="ARBA00023136"/>
    </source>
</evidence>
<name>A0A974BJE4_SEDHY</name>
<keyword evidence="4 7" id="KW-0812">Transmembrane</keyword>
<accession>A0A974BJE4</accession>
<proteinExistence type="inferred from homology"/>
<keyword evidence="10" id="KW-1185">Reference proteome</keyword>
<sequence>MNENQNNVQYYEDEIDLRELIMALWKRKIMIICFTLIAAILAGMFSMFVLSPVYDTKLNIVISMPEKYITRYGEYVLPITTNEQYINLITSNDVLLHTIEEMGYDKETTIDGVRKRITVGKNEAKAGSVQNSFEVTVSANNPEEALKLAQILYSNYLDFLDSMTKERAVNYYYNHFTIELRALENSLLSQKEILKSNEDLLVKTPKNISSGNANIEIQSPLNGSSDYILPVDTINPNYIKLETDIIANKQSINNLENSIRINNQYLAELDREREAIYKYYRTGQTEILESSVIGVVETNVYLPSPPVAPTQKTSPSNALNTAIGAVLGGMLGVMVALFQEYWFKKA</sequence>
<dbReference type="Proteomes" id="UP000611629">
    <property type="component" value="Unassembled WGS sequence"/>
</dbReference>
<dbReference type="RefSeq" id="WP_179237670.1">
    <property type="nucleotide sequence ID" value="NZ_JACBNQ010000005.1"/>
</dbReference>
<dbReference type="InterPro" id="IPR050445">
    <property type="entry name" value="Bact_polysacc_biosynth/exp"/>
</dbReference>
<dbReference type="Pfam" id="PF02706">
    <property type="entry name" value="Wzz"/>
    <property type="match status" value="1"/>
</dbReference>
<dbReference type="InterPro" id="IPR003856">
    <property type="entry name" value="LPS_length_determ_N"/>
</dbReference>
<protein>
    <recommendedName>
        <fullName evidence="8">Polysaccharide chain length determinant N-terminal domain-containing protein</fullName>
    </recommendedName>
</protein>